<sequence length="941" mass="105679">MKFLDVGGLVFTITHSLPNSSFYGESSKFDTHTCEENDVGSVKEIIEVAHEEYSKDPNGFEKLLIDAEKPLKEFANATECPECGQSRWKNVKDRNEKRKQIPSKVICERMTWHASERIEDGTSHPFPQLSLNGYAINGCHYHTKSSEKDRSVQNSGVSLVAKTMQVSSSKDKNLVIGDMSFYGVIQEIWELNYNTFNVPVFKCDWVQNSGGVRIDELGYTLVDLNRVGHKSDSFILASQAKQVFYVEDPSDVRWSVVLTPPQRDFEDRYNDDELGDTILRCEGIPNDMPDVYLNNDLDENVSTVPVELKDKIFTTVEAAFVIDPRSRKTVLQTAGISFRQFKNWLTTKYIIPHKDEPQLLQDEISMNTNSSFVNRHCSNDVLTQALGTKEHNGRVRGVGGYVTPTTYFHSIKKTSKDEANILVENEELHRRVSELEAQIRSNLSTPLSAQGSCSRPIVLKGIEEKGKRIEVESLDKPKQKEKKGKEVMKMNKPELNVLKERDLIKIPTEKEVVCESTSTLPLALKSILRYAEKVMEKDSSITFSLLADLFGVSRKTSVLREDIVDLCNMNEVKTFTLVAYMMGHWALLAINAYEDTVFYLDSLRTTSKATTRYCPLQVGSTTCGYYVMKYMREIVNRGSIVISDSIDTRKTYSQAELDEGVEIALNVSKAYNTYMDSDERDDISLARLLKKGLFSNVVPVKSVDSDISTHSHESFSFEDVFVLTLGHPPTKNEERSVPEHNPIDGSTENVGRNDVPVVESSATIGSPITNEHVDPIDTCTTNTIEPDVNDISPAMINGFMGNNVEPNSSHSNPSNKVLALVLSGGILSAWPVNGIPVICNNDTVDTDLLIYNQLLRHLGTFGDKIPIALLRFFSCSLLHLNILVLTTLDAPRLEPKALSLSYRHFQGNHVPDIEHDMRPSRAPRMFDTEDLGESVEGFFVN</sequence>
<keyword evidence="2" id="KW-0645">Protease</keyword>
<evidence type="ECO:0000313" key="6">
    <source>
        <dbReference type="EMBL" id="KAA0053409.1"/>
    </source>
</evidence>
<evidence type="ECO:0000259" key="5">
    <source>
        <dbReference type="PROSITE" id="PS50600"/>
    </source>
</evidence>
<dbReference type="PANTHER" id="PTHR48258">
    <property type="entry name" value="DUF4218 DOMAIN-CONTAINING PROTEIN-RELATED"/>
    <property type="match status" value="1"/>
</dbReference>
<dbReference type="AlphaFoldDB" id="A0A5A7UIX6"/>
<reference evidence="6 7" key="1">
    <citation type="submission" date="2019-08" db="EMBL/GenBank/DDBJ databases">
        <title>Draft genome sequences of two oriental melons (Cucumis melo L. var makuwa).</title>
        <authorList>
            <person name="Kwon S.-Y."/>
        </authorList>
    </citation>
    <scope>NUCLEOTIDE SEQUENCE [LARGE SCALE GENOMIC DNA]</scope>
    <source>
        <strain evidence="7">cv. SW 3</strain>
        <tissue evidence="6">Leaf</tissue>
    </source>
</reference>
<evidence type="ECO:0000256" key="3">
    <source>
        <dbReference type="ARBA" id="ARBA00022801"/>
    </source>
</evidence>
<evidence type="ECO:0000256" key="4">
    <source>
        <dbReference type="SAM" id="MobiDB-lite"/>
    </source>
</evidence>
<feature type="domain" description="Ubiquitin-like protease family profile" evidence="5">
    <location>
        <begin position="488"/>
        <end position="634"/>
    </location>
</feature>
<feature type="compositionally biased region" description="Basic and acidic residues" evidence="4">
    <location>
        <begin position="730"/>
        <end position="742"/>
    </location>
</feature>
<dbReference type="PROSITE" id="PS50600">
    <property type="entry name" value="ULP_PROTEASE"/>
    <property type="match status" value="1"/>
</dbReference>
<organism evidence="6 7">
    <name type="scientific">Cucumis melo var. makuwa</name>
    <name type="common">Oriental melon</name>
    <dbReference type="NCBI Taxonomy" id="1194695"/>
    <lineage>
        <taxon>Eukaryota</taxon>
        <taxon>Viridiplantae</taxon>
        <taxon>Streptophyta</taxon>
        <taxon>Embryophyta</taxon>
        <taxon>Tracheophyta</taxon>
        <taxon>Spermatophyta</taxon>
        <taxon>Magnoliopsida</taxon>
        <taxon>eudicotyledons</taxon>
        <taxon>Gunneridae</taxon>
        <taxon>Pentapetalae</taxon>
        <taxon>rosids</taxon>
        <taxon>fabids</taxon>
        <taxon>Cucurbitales</taxon>
        <taxon>Cucurbitaceae</taxon>
        <taxon>Benincaseae</taxon>
        <taxon>Cucumis</taxon>
    </lineage>
</organism>
<dbReference type="EMBL" id="SSTE01009449">
    <property type="protein sequence ID" value="KAA0053409.1"/>
    <property type="molecule type" value="Genomic_DNA"/>
</dbReference>
<comment type="caution">
    <text evidence="6">The sequence shown here is derived from an EMBL/GenBank/DDBJ whole genome shotgun (WGS) entry which is preliminary data.</text>
</comment>
<dbReference type="SUPFAM" id="SSF54001">
    <property type="entry name" value="Cysteine proteinases"/>
    <property type="match status" value="1"/>
</dbReference>
<dbReference type="Proteomes" id="UP000321393">
    <property type="component" value="Unassembled WGS sequence"/>
</dbReference>
<keyword evidence="3" id="KW-0378">Hydrolase</keyword>
<proteinExistence type="inferred from homology"/>
<dbReference type="Gene3D" id="3.40.395.10">
    <property type="entry name" value="Adenoviral Proteinase, Chain A"/>
    <property type="match status" value="1"/>
</dbReference>
<dbReference type="GO" id="GO:0006508">
    <property type="term" value="P:proteolysis"/>
    <property type="evidence" value="ECO:0007669"/>
    <property type="project" value="UniProtKB-KW"/>
</dbReference>
<dbReference type="InterPro" id="IPR038765">
    <property type="entry name" value="Papain-like_cys_pep_sf"/>
</dbReference>
<dbReference type="GO" id="GO:0008234">
    <property type="term" value="F:cysteine-type peptidase activity"/>
    <property type="evidence" value="ECO:0007669"/>
    <property type="project" value="InterPro"/>
</dbReference>
<accession>A0A5A7UIX6</accession>
<gene>
    <name evidence="6" type="ORF">E6C27_scaffold428G00780</name>
</gene>
<protein>
    <submittedName>
        <fullName evidence="6">Transposase</fullName>
    </submittedName>
</protein>
<evidence type="ECO:0000256" key="1">
    <source>
        <dbReference type="ARBA" id="ARBA00005234"/>
    </source>
</evidence>
<dbReference type="InterPro" id="IPR025312">
    <property type="entry name" value="DUF4216"/>
</dbReference>
<name>A0A5A7UIX6_CUCMM</name>
<dbReference type="Pfam" id="PF13952">
    <property type="entry name" value="DUF4216"/>
    <property type="match status" value="1"/>
</dbReference>
<evidence type="ECO:0000313" key="7">
    <source>
        <dbReference type="Proteomes" id="UP000321393"/>
    </source>
</evidence>
<dbReference type="InterPro" id="IPR003653">
    <property type="entry name" value="Peptidase_C48_C"/>
</dbReference>
<comment type="similarity">
    <text evidence="1">Belongs to the peptidase C48 family.</text>
</comment>
<feature type="region of interest" description="Disordered" evidence="4">
    <location>
        <begin position="729"/>
        <end position="753"/>
    </location>
</feature>
<evidence type="ECO:0000256" key="2">
    <source>
        <dbReference type="ARBA" id="ARBA00022670"/>
    </source>
</evidence>